<dbReference type="InterPro" id="IPR007688">
    <property type="entry name" value="Conjugal_tfr_TrbL/VirB6"/>
</dbReference>
<dbReference type="EMBL" id="CP083444">
    <property type="protein sequence ID" value="USP02383.1"/>
    <property type="molecule type" value="Genomic_DNA"/>
</dbReference>
<feature type="transmembrane region" description="Helical" evidence="6">
    <location>
        <begin position="203"/>
        <end position="227"/>
    </location>
</feature>
<sequence>MNFTMFTQLFNHIDNATKTYVVEISSKAVATITPFVSIGLTIAFITYGWLIMRGAIDMPASEFLSRCLRISIITSIALTTGLYQPEITNFIIEMPHDLSKALINNPPNNNNLINLIDKVAERGFERASEAFEEAAFLNADGLLYGLFGILILLATSFLAAIGGAFILMAKIALVLLVGLGPLFIIALLWQPTYRFFEQWIAQILTYTILIVLLATVFSLMMDIFANYMTDLKFDGKQNVGYALGGTLILSIISIILLFKLSSIANALAKGVTFGHLWRLNAVGSIPSRNSHTIK</sequence>
<comment type="similarity">
    <text evidence="2">Belongs to the TrbL/VirB6 family.</text>
</comment>
<evidence type="ECO:0000313" key="9">
    <source>
        <dbReference type="Proteomes" id="UP001056980"/>
    </source>
</evidence>
<feature type="transmembrane region" description="Helical" evidence="6">
    <location>
        <begin position="28"/>
        <end position="51"/>
    </location>
</feature>
<protein>
    <submittedName>
        <fullName evidence="7">Type IV secretion system protein</fullName>
    </submittedName>
</protein>
<comment type="subcellular location">
    <subcellularLocation>
        <location evidence="1">Membrane</location>
        <topology evidence="1">Multi-pass membrane protein</topology>
    </subcellularLocation>
</comment>
<feature type="transmembrane region" description="Helical" evidence="6">
    <location>
        <begin position="239"/>
        <end position="258"/>
    </location>
</feature>
<evidence type="ECO:0000256" key="1">
    <source>
        <dbReference type="ARBA" id="ARBA00004141"/>
    </source>
</evidence>
<dbReference type="GO" id="GO:0016020">
    <property type="term" value="C:membrane"/>
    <property type="evidence" value="ECO:0007669"/>
    <property type="project" value="UniProtKB-SubCell"/>
</dbReference>
<feature type="transmembrane region" description="Helical" evidence="6">
    <location>
        <begin position="142"/>
        <end position="166"/>
    </location>
</feature>
<feature type="transmembrane region" description="Helical" evidence="6">
    <location>
        <begin position="173"/>
        <end position="191"/>
    </location>
</feature>
<evidence type="ECO:0000256" key="3">
    <source>
        <dbReference type="ARBA" id="ARBA00022692"/>
    </source>
</evidence>
<dbReference type="Pfam" id="PF04610">
    <property type="entry name" value="TrbL"/>
    <property type="match status" value="1"/>
</dbReference>
<proteinExistence type="inferred from homology"/>
<evidence type="ECO:0000256" key="6">
    <source>
        <dbReference type="SAM" id="Phobius"/>
    </source>
</evidence>
<gene>
    <name evidence="7" type="ORF">LAJ60_05730</name>
    <name evidence="8" type="ORF">LAJ60_05745</name>
</gene>
<dbReference type="EMBL" id="CP083444">
    <property type="protein sequence ID" value="USP02380.1"/>
    <property type="molecule type" value="Genomic_DNA"/>
</dbReference>
<dbReference type="KEGG" id="btay:LAJ60_05730"/>
<evidence type="ECO:0000313" key="7">
    <source>
        <dbReference type="EMBL" id="USP02380.1"/>
    </source>
</evidence>
<name>A0A9Q9DLJ6_BARTA</name>
<organism evidence="7 9">
    <name type="scientific">Bartonella taylorii</name>
    <dbReference type="NCBI Taxonomy" id="33046"/>
    <lineage>
        <taxon>Bacteria</taxon>
        <taxon>Pseudomonadati</taxon>
        <taxon>Pseudomonadota</taxon>
        <taxon>Alphaproteobacteria</taxon>
        <taxon>Hyphomicrobiales</taxon>
        <taxon>Bartonellaceae</taxon>
        <taxon>Bartonella</taxon>
    </lineage>
</organism>
<keyword evidence="4 6" id="KW-1133">Transmembrane helix</keyword>
<keyword evidence="5 6" id="KW-0472">Membrane</keyword>
<reference evidence="7" key="1">
    <citation type="journal article" date="2022" name="Proc. Natl. Acad. Sci. U.S.A.">
        <title>Identification of the Bartonella autotransporter CFA as a protective antigen and hypervariable target of neutralizing antibodies in mice.</title>
        <authorList>
            <person name="Siewert L.K."/>
            <person name="Korotaev A."/>
            <person name="Sedzicki J."/>
            <person name="Fromm K."/>
            <person name="Pinschewer D.D."/>
            <person name="Dehio C."/>
        </authorList>
    </citation>
    <scope>NUCLEOTIDE SEQUENCE</scope>
    <source>
        <strain evidence="7">IBS296</strain>
    </source>
</reference>
<accession>A0A9Q9DLJ6</accession>
<dbReference type="Proteomes" id="UP001056980">
    <property type="component" value="Chromosome"/>
</dbReference>
<dbReference type="AlphaFoldDB" id="A0A9Q9DLJ6"/>
<keyword evidence="3 6" id="KW-0812">Transmembrane</keyword>
<evidence type="ECO:0000256" key="5">
    <source>
        <dbReference type="ARBA" id="ARBA00023136"/>
    </source>
</evidence>
<evidence type="ECO:0000313" key="8">
    <source>
        <dbReference type="EMBL" id="USP02383.1"/>
    </source>
</evidence>
<dbReference type="RefSeq" id="WP_252619402.1">
    <property type="nucleotide sequence ID" value="NZ_CP083444.1"/>
</dbReference>
<evidence type="ECO:0000256" key="4">
    <source>
        <dbReference type="ARBA" id="ARBA00022989"/>
    </source>
</evidence>
<dbReference type="GO" id="GO:0030255">
    <property type="term" value="P:protein secretion by the type IV secretion system"/>
    <property type="evidence" value="ECO:0007669"/>
    <property type="project" value="InterPro"/>
</dbReference>
<dbReference type="KEGG" id="btay:LAJ60_05745"/>
<evidence type="ECO:0000256" key="2">
    <source>
        <dbReference type="ARBA" id="ARBA00007802"/>
    </source>
</evidence>